<reference evidence="1 2" key="1">
    <citation type="submission" date="2018-06" db="EMBL/GenBank/DDBJ databases">
        <title>Genomic Encyclopedia of Archaeal and Bacterial Type Strains, Phase II (KMG-II): from individual species to whole genera.</title>
        <authorList>
            <person name="Goeker M."/>
        </authorList>
    </citation>
    <scope>NUCLEOTIDE SEQUENCE [LARGE SCALE GENOMIC DNA]</scope>
    <source>
        <strain evidence="1 2">DSM 12408</strain>
    </source>
</reference>
<sequence>MTLAEAMYLGKPTIATNYSGNTEFMNHSNSFLVDYELGLIENPDINFCSKTVWGNPIMKSAVERLKQVYDNPDLRKEKAMNATLFVQEKLSFYMAGFIMKNRLQQLYTNFDELAVNDGHNAYLLNQLQLSKTDIERLQRQIRRMKKNVIISSILMLKDTVRKFKGKMIY</sequence>
<keyword evidence="2" id="KW-1185">Reference proteome</keyword>
<evidence type="ECO:0000313" key="2">
    <source>
        <dbReference type="Proteomes" id="UP000248987"/>
    </source>
</evidence>
<dbReference type="AlphaFoldDB" id="A0A327RW33"/>
<dbReference type="Proteomes" id="UP000248987">
    <property type="component" value="Unassembled WGS sequence"/>
</dbReference>
<dbReference type="PANTHER" id="PTHR46656:SF3">
    <property type="entry name" value="PUTATIVE-RELATED"/>
    <property type="match status" value="1"/>
</dbReference>
<name>A0A327RW33_9FLAO</name>
<dbReference type="SUPFAM" id="SSF53756">
    <property type="entry name" value="UDP-Glycosyltransferase/glycogen phosphorylase"/>
    <property type="match status" value="1"/>
</dbReference>
<evidence type="ECO:0008006" key="3">
    <source>
        <dbReference type="Google" id="ProtNLM"/>
    </source>
</evidence>
<dbReference type="PANTHER" id="PTHR46656">
    <property type="entry name" value="PUTATIVE-RELATED"/>
    <property type="match status" value="1"/>
</dbReference>
<dbReference type="Gene3D" id="3.40.50.2000">
    <property type="entry name" value="Glycogen Phosphorylase B"/>
    <property type="match status" value="1"/>
</dbReference>
<evidence type="ECO:0000313" key="1">
    <source>
        <dbReference type="EMBL" id="RAJ19984.1"/>
    </source>
</evidence>
<protein>
    <recommendedName>
        <fullName evidence="3">Glycosyl transferase family 1</fullName>
    </recommendedName>
</protein>
<dbReference type="EMBL" id="QLLQ01000016">
    <property type="protein sequence ID" value="RAJ19984.1"/>
    <property type="molecule type" value="Genomic_DNA"/>
</dbReference>
<comment type="caution">
    <text evidence="1">The sequence shown here is derived from an EMBL/GenBank/DDBJ whole genome shotgun (WGS) entry which is preliminary data.</text>
</comment>
<proteinExistence type="predicted"/>
<organism evidence="1 2">
    <name type="scientific">Gelidibacter algens</name>
    <dbReference type="NCBI Taxonomy" id="49280"/>
    <lineage>
        <taxon>Bacteria</taxon>
        <taxon>Pseudomonadati</taxon>
        <taxon>Bacteroidota</taxon>
        <taxon>Flavobacteriia</taxon>
        <taxon>Flavobacteriales</taxon>
        <taxon>Flavobacteriaceae</taxon>
        <taxon>Gelidibacter</taxon>
    </lineage>
</organism>
<gene>
    <name evidence="1" type="ORF">LX77_03197</name>
</gene>
<accession>A0A327RW33</accession>